<dbReference type="EC" id="1.13.11.27" evidence="4"/>
<evidence type="ECO:0000259" key="11">
    <source>
        <dbReference type="PROSITE" id="PS51819"/>
    </source>
</evidence>
<evidence type="ECO:0000313" key="12">
    <source>
        <dbReference type="EMBL" id="KAL3766810.1"/>
    </source>
</evidence>
<evidence type="ECO:0000256" key="8">
    <source>
        <dbReference type="ARBA" id="ARBA00023004"/>
    </source>
</evidence>
<feature type="region of interest" description="Disordered" evidence="10">
    <location>
        <begin position="94"/>
        <end position="148"/>
    </location>
</feature>
<sequence>MPGYDPDAAREFVIGHGMAVRAVGVEVTDAKSAYGMAVENGARGVLAPTVIRDYNDRDDVEGVGGGRRRGTTCRVAEVALYGDVVLRFVSFHRDDSSCDDDRPPAGSSSSSSSSDGGVSSDHRRRLRTPSPFLPCLSPYPNNDVSGRGRPRTYGLARIDHAVGNVPDLLEALEYVRGLTGYHLFAEFAAEDVGTLDSGLNSVVLASDNEAVLLPLNEPTEGRRKSQIQTYLEQNDGPGLQHIAIKSYDIFETIGHMRHAEKDLGGFELMARPSDRYYRELPSRLGDRLSADQYERLEELGILADADDEGVLLQIFTKPLGDRPTLFLEIIQRIGCVLADTDEDDDDAPDGERRDGGGGRRVRTKRNVTERPGCGGFGQGNFRELFKSIEDFEKTLKV</sequence>
<reference evidence="12 13" key="1">
    <citation type="submission" date="2024-10" db="EMBL/GenBank/DDBJ databases">
        <title>Updated reference genomes for cyclostephanoid diatoms.</title>
        <authorList>
            <person name="Roberts W.R."/>
            <person name="Alverson A.J."/>
        </authorList>
    </citation>
    <scope>NUCLEOTIDE SEQUENCE [LARGE SCALE GENOMIC DNA]</scope>
    <source>
        <strain evidence="12 13">AJA276-08</strain>
    </source>
</reference>
<dbReference type="GO" id="GO:0003868">
    <property type="term" value="F:4-hydroxyphenylpyruvate dioxygenase activity"/>
    <property type="evidence" value="ECO:0007669"/>
    <property type="project" value="UniProtKB-EC"/>
</dbReference>
<evidence type="ECO:0000256" key="7">
    <source>
        <dbReference type="ARBA" id="ARBA00022878"/>
    </source>
</evidence>
<evidence type="ECO:0000256" key="10">
    <source>
        <dbReference type="SAM" id="MobiDB-lite"/>
    </source>
</evidence>
<keyword evidence="6" id="KW-0677">Repeat</keyword>
<dbReference type="InterPro" id="IPR005956">
    <property type="entry name" value="4OHPhenylPyrv_dOase"/>
</dbReference>
<dbReference type="PANTHER" id="PTHR11959:SF1">
    <property type="entry name" value="4-HYDROXYPHENYLPYRUVATE DIOXYGENASE"/>
    <property type="match status" value="1"/>
</dbReference>
<evidence type="ECO:0000256" key="4">
    <source>
        <dbReference type="ARBA" id="ARBA00013222"/>
    </source>
</evidence>
<evidence type="ECO:0000256" key="2">
    <source>
        <dbReference type="ARBA" id="ARBA00005162"/>
    </source>
</evidence>
<dbReference type="InterPro" id="IPR037523">
    <property type="entry name" value="VOC_core"/>
</dbReference>
<keyword evidence="7" id="KW-0828">Tyrosine catabolism</keyword>
<dbReference type="CDD" id="cd07250">
    <property type="entry name" value="HPPD_C_like"/>
    <property type="match status" value="1"/>
</dbReference>
<dbReference type="AlphaFoldDB" id="A0ABD3MS75"/>
<feature type="compositionally biased region" description="Low complexity" evidence="10">
    <location>
        <begin position="104"/>
        <end position="119"/>
    </location>
</feature>
<feature type="region of interest" description="Disordered" evidence="10">
    <location>
        <begin position="340"/>
        <end position="374"/>
    </location>
</feature>
<dbReference type="Proteomes" id="UP001530315">
    <property type="component" value="Unassembled WGS sequence"/>
</dbReference>
<dbReference type="FunFam" id="3.10.180.10:FF:000013">
    <property type="entry name" value="4-hydroxyphenylpyruvate dioxygenase"/>
    <property type="match status" value="1"/>
</dbReference>
<evidence type="ECO:0000256" key="1">
    <source>
        <dbReference type="ARBA" id="ARBA00001962"/>
    </source>
</evidence>
<dbReference type="InterPro" id="IPR029068">
    <property type="entry name" value="Glyas_Bleomycin-R_OHBP_Dase"/>
</dbReference>
<evidence type="ECO:0000256" key="3">
    <source>
        <dbReference type="ARBA" id="ARBA00005877"/>
    </source>
</evidence>
<gene>
    <name evidence="12" type="ORF">ACHAW5_009702</name>
</gene>
<evidence type="ECO:0000256" key="9">
    <source>
        <dbReference type="ARBA" id="ARBA00023232"/>
    </source>
</evidence>
<dbReference type="GO" id="GO:0006572">
    <property type="term" value="P:L-tyrosine catabolic process"/>
    <property type="evidence" value="ECO:0007669"/>
    <property type="project" value="UniProtKB-KW"/>
</dbReference>
<organism evidence="12 13">
    <name type="scientific">Stephanodiscus triporus</name>
    <dbReference type="NCBI Taxonomy" id="2934178"/>
    <lineage>
        <taxon>Eukaryota</taxon>
        <taxon>Sar</taxon>
        <taxon>Stramenopiles</taxon>
        <taxon>Ochrophyta</taxon>
        <taxon>Bacillariophyta</taxon>
        <taxon>Coscinodiscophyceae</taxon>
        <taxon>Thalassiosirophycidae</taxon>
        <taxon>Stephanodiscales</taxon>
        <taxon>Stephanodiscaceae</taxon>
        <taxon>Stephanodiscus</taxon>
    </lineage>
</organism>
<evidence type="ECO:0000256" key="5">
    <source>
        <dbReference type="ARBA" id="ARBA00022723"/>
    </source>
</evidence>
<feature type="compositionally biased region" description="Basic and acidic residues" evidence="10">
    <location>
        <begin position="94"/>
        <end position="103"/>
    </location>
</feature>
<proteinExistence type="inferred from homology"/>
<dbReference type="GO" id="GO:0006559">
    <property type="term" value="P:L-phenylalanine catabolic process"/>
    <property type="evidence" value="ECO:0007669"/>
    <property type="project" value="UniProtKB-KW"/>
</dbReference>
<keyword evidence="9" id="KW-0585">Phenylalanine catabolism</keyword>
<evidence type="ECO:0000313" key="13">
    <source>
        <dbReference type="Proteomes" id="UP001530315"/>
    </source>
</evidence>
<comment type="pathway">
    <text evidence="2">Amino-acid degradation; L-phenylalanine degradation; acetoacetate and fumarate from L-phenylalanine: step 3/6.</text>
</comment>
<dbReference type="PROSITE" id="PS51819">
    <property type="entry name" value="VOC"/>
    <property type="match status" value="1"/>
</dbReference>
<protein>
    <recommendedName>
        <fullName evidence="4">4-hydroxyphenylpyruvate dioxygenase</fullName>
        <ecNumber evidence="4">1.13.11.27</ecNumber>
    </recommendedName>
</protein>
<dbReference type="SUPFAM" id="SSF54593">
    <property type="entry name" value="Glyoxalase/Bleomycin resistance protein/Dihydroxybiphenyl dioxygenase"/>
    <property type="match status" value="1"/>
</dbReference>
<comment type="caution">
    <text evidence="12">The sequence shown here is derived from an EMBL/GenBank/DDBJ whole genome shotgun (WGS) entry which is preliminary data.</text>
</comment>
<dbReference type="EMBL" id="JALLAZ020001720">
    <property type="protein sequence ID" value="KAL3766810.1"/>
    <property type="molecule type" value="Genomic_DNA"/>
</dbReference>
<comment type="similarity">
    <text evidence="3">Belongs to the 4HPPD family.</text>
</comment>
<evidence type="ECO:0000256" key="6">
    <source>
        <dbReference type="ARBA" id="ARBA00022737"/>
    </source>
</evidence>
<feature type="domain" description="VOC" evidence="11">
    <location>
        <begin position="157"/>
        <end position="317"/>
    </location>
</feature>
<comment type="cofactor">
    <cofactor evidence="1">
        <name>Fe cation</name>
        <dbReference type="ChEBI" id="CHEBI:24875"/>
    </cofactor>
</comment>
<name>A0ABD3MS75_9STRA</name>
<keyword evidence="8" id="KW-0408">Iron</keyword>
<dbReference type="Gene3D" id="3.10.180.10">
    <property type="entry name" value="2,3-Dihydroxybiphenyl 1,2-Dioxygenase, domain 1"/>
    <property type="match status" value="2"/>
</dbReference>
<accession>A0ABD3MS75</accession>
<dbReference type="InterPro" id="IPR041735">
    <property type="entry name" value="4OHPhenylPyrv_dOase_C"/>
</dbReference>
<keyword evidence="5" id="KW-0479">Metal-binding</keyword>
<dbReference type="PANTHER" id="PTHR11959">
    <property type="entry name" value="4-HYDROXYPHENYLPYRUVATE DIOXYGENASE"/>
    <property type="match status" value="1"/>
</dbReference>
<dbReference type="GO" id="GO:0046872">
    <property type="term" value="F:metal ion binding"/>
    <property type="evidence" value="ECO:0007669"/>
    <property type="project" value="UniProtKB-KW"/>
</dbReference>
<keyword evidence="13" id="KW-1185">Reference proteome</keyword>